<keyword evidence="3" id="KW-1185">Reference proteome</keyword>
<feature type="region of interest" description="Disordered" evidence="1">
    <location>
        <begin position="1"/>
        <end position="30"/>
    </location>
</feature>
<feature type="compositionally biased region" description="Basic and acidic residues" evidence="1">
    <location>
        <begin position="14"/>
        <end position="23"/>
    </location>
</feature>
<protein>
    <submittedName>
        <fullName evidence="2">Uncharacterized protein</fullName>
    </submittedName>
</protein>
<evidence type="ECO:0000313" key="2">
    <source>
        <dbReference type="EMBL" id="OBZ87761.1"/>
    </source>
</evidence>
<sequence length="126" mass="14040">MSQDKLLPTNVVESRNHNNHADIESYGSEETEVEVDLDVLSISSSDSEIKADRALDSQQRMFSEKGIIDEQVEDDRVTNVSDNDPNPEKQDIPYGSDKTAKSIAALKKEFDRVFAIGAGFSDIDEF</sequence>
<accession>A0A1C7NF80</accession>
<reference evidence="2 3" key="1">
    <citation type="submission" date="2016-03" db="EMBL/GenBank/DDBJ databases">
        <title>Choanephora cucurbitarum.</title>
        <authorList>
            <person name="Min B."/>
            <person name="Park H."/>
            <person name="Park J.-H."/>
            <person name="Shin H.-D."/>
            <person name="Choi I.-G."/>
        </authorList>
    </citation>
    <scope>NUCLEOTIDE SEQUENCE [LARGE SCALE GENOMIC DNA]</scope>
    <source>
        <strain evidence="2 3">KUS-F28377</strain>
    </source>
</reference>
<proteinExistence type="predicted"/>
<feature type="region of interest" description="Disordered" evidence="1">
    <location>
        <begin position="66"/>
        <end position="97"/>
    </location>
</feature>
<dbReference type="EMBL" id="LUGH01000199">
    <property type="protein sequence ID" value="OBZ87761.1"/>
    <property type="molecule type" value="Genomic_DNA"/>
</dbReference>
<gene>
    <name evidence="2" type="ORF">A0J61_04187</name>
</gene>
<name>A0A1C7NF80_9FUNG</name>
<dbReference type="Proteomes" id="UP000093000">
    <property type="component" value="Unassembled WGS sequence"/>
</dbReference>
<organism evidence="2 3">
    <name type="scientific">Choanephora cucurbitarum</name>
    <dbReference type="NCBI Taxonomy" id="101091"/>
    <lineage>
        <taxon>Eukaryota</taxon>
        <taxon>Fungi</taxon>
        <taxon>Fungi incertae sedis</taxon>
        <taxon>Mucoromycota</taxon>
        <taxon>Mucoromycotina</taxon>
        <taxon>Mucoromycetes</taxon>
        <taxon>Mucorales</taxon>
        <taxon>Mucorineae</taxon>
        <taxon>Choanephoraceae</taxon>
        <taxon>Choanephoroideae</taxon>
        <taxon>Choanephora</taxon>
    </lineage>
</organism>
<evidence type="ECO:0000313" key="3">
    <source>
        <dbReference type="Proteomes" id="UP000093000"/>
    </source>
</evidence>
<evidence type="ECO:0000256" key="1">
    <source>
        <dbReference type="SAM" id="MobiDB-lite"/>
    </source>
</evidence>
<comment type="caution">
    <text evidence="2">The sequence shown here is derived from an EMBL/GenBank/DDBJ whole genome shotgun (WGS) entry which is preliminary data.</text>
</comment>
<dbReference type="InParanoid" id="A0A1C7NF80"/>
<dbReference type="AlphaFoldDB" id="A0A1C7NF80"/>